<organism evidence="6 7">
    <name type="scientific">Chitinophaga caseinilytica</name>
    <dbReference type="NCBI Taxonomy" id="2267521"/>
    <lineage>
        <taxon>Bacteria</taxon>
        <taxon>Pseudomonadati</taxon>
        <taxon>Bacteroidota</taxon>
        <taxon>Chitinophagia</taxon>
        <taxon>Chitinophagales</taxon>
        <taxon>Chitinophagaceae</taxon>
        <taxon>Chitinophaga</taxon>
    </lineage>
</organism>
<dbReference type="PROSITE" id="PS50112">
    <property type="entry name" value="PAS"/>
    <property type="match status" value="1"/>
</dbReference>
<dbReference type="EMBL" id="CP150096">
    <property type="protein sequence ID" value="WZN48268.1"/>
    <property type="molecule type" value="Genomic_DNA"/>
</dbReference>
<evidence type="ECO:0000259" key="4">
    <source>
        <dbReference type="PROSITE" id="PS50043"/>
    </source>
</evidence>
<proteinExistence type="predicted"/>
<feature type="domain" description="HTH luxR-type" evidence="4">
    <location>
        <begin position="192"/>
        <end position="257"/>
    </location>
</feature>
<dbReference type="Pfam" id="PF08447">
    <property type="entry name" value="PAS_3"/>
    <property type="match status" value="1"/>
</dbReference>
<dbReference type="InterPro" id="IPR013655">
    <property type="entry name" value="PAS_fold_3"/>
</dbReference>
<dbReference type="Proteomes" id="UP001449657">
    <property type="component" value="Chromosome"/>
</dbReference>
<evidence type="ECO:0000256" key="3">
    <source>
        <dbReference type="ARBA" id="ARBA00023163"/>
    </source>
</evidence>
<keyword evidence="7" id="KW-1185">Reference proteome</keyword>
<dbReference type="RefSeq" id="WP_341842863.1">
    <property type="nucleotide sequence ID" value="NZ_CP149792.1"/>
</dbReference>
<feature type="domain" description="PAS" evidence="5">
    <location>
        <begin position="37"/>
        <end position="106"/>
    </location>
</feature>
<evidence type="ECO:0000256" key="1">
    <source>
        <dbReference type="ARBA" id="ARBA00023015"/>
    </source>
</evidence>
<dbReference type="InterPro" id="IPR000014">
    <property type="entry name" value="PAS"/>
</dbReference>
<dbReference type="CDD" id="cd00130">
    <property type="entry name" value="PAS"/>
    <property type="match status" value="1"/>
</dbReference>
<dbReference type="PANTHER" id="PTHR44688">
    <property type="entry name" value="DNA-BINDING TRANSCRIPTIONAL ACTIVATOR DEVR_DOSR"/>
    <property type="match status" value="1"/>
</dbReference>
<dbReference type="CDD" id="cd06170">
    <property type="entry name" value="LuxR_C_like"/>
    <property type="match status" value="1"/>
</dbReference>
<name>A0ABZ2Z7T9_9BACT</name>
<dbReference type="PANTHER" id="PTHR44688:SF16">
    <property type="entry name" value="DNA-BINDING TRANSCRIPTIONAL ACTIVATOR DEVR_DOSR"/>
    <property type="match status" value="1"/>
</dbReference>
<dbReference type="PRINTS" id="PR00038">
    <property type="entry name" value="HTHLUXR"/>
</dbReference>
<keyword evidence="2" id="KW-0238">DNA-binding</keyword>
<dbReference type="Gene3D" id="3.30.450.20">
    <property type="entry name" value="PAS domain"/>
    <property type="match status" value="1"/>
</dbReference>
<evidence type="ECO:0000313" key="6">
    <source>
        <dbReference type="EMBL" id="WZN48268.1"/>
    </source>
</evidence>
<dbReference type="PROSITE" id="PS50043">
    <property type="entry name" value="HTH_LUXR_2"/>
    <property type="match status" value="1"/>
</dbReference>
<gene>
    <name evidence="6" type="ORF">WJU22_08780</name>
</gene>
<dbReference type="Gene3D" id="1.10.10.10">
    <property type="entry name" value="Winged helix-like DNA-binding domain superfamily/Winged helix DNA-binding domain"/>
    <property type="match status" value="1"/>
</dbReference>
<dbReference type="SMART" id="SM00421">
    <property type="entry name" value="HTH_LUXR"/>
    <property type="match status" value="1"/>
</dbReference>
<evidence type="ECO:0000313" key="7">
    <source>
        <dbReference type="Proteomes" id="UP001449657"/>
    </source>
</evidence>
<protein>
    <submittedName>
        <fullName evidence="6">LuxR C-terminal-related transcriptional regulator</fullName>
    </submittedName>
</protein>
<keyword evidence="3" id="KW-0804">Transcription</keyword>
<accession>A0ABZ2Z7T9</accession>
<dbReference type="Pfam" id="PF00196">
    <property type="entry name" value="GerE"/>
    <property type="match status" value="1"/>
</dbReference>
<dbReference type="SUPFAM" id="SSF55785">
    <property type="entry name" value="PYP-like sensor domain (PAS domain)"/>
    <property type="match status" value="1"/>
</dbReference>
<dbReference type="SUPFAM" id="SSF46894">
    <property type="entry name" value="C-terminal effector domain of the bipartite response regulators"/>
    <property type="match status" value="1"/>
</dbReference>
<sequence>MKNTPSKYYLTAKKFWKTVVDIETDADPAALHQQIEIHKKLLNVFQAGNYFYFVFNMYSGETDLMSPSVTTMLGYEPEEMSISFLMDCIHPDDKPYFLNFEHKVVEFFKGLPFEKIHCYKVQYDFRIKAKDGRYVRLLHQAVQIDFDEQNFYRTLCLETDISHIKPEGMPCFSIIGLDGEPSYYNIQDAQVFTKSFDRFTKQERVILKGVVEGKSSKMLADELCISLNTVNVHRKNILRKAEVNTPLELVTKAIGEGWI</sequence>
<keyword evidence="1" id="KW-0805">Transcription regulation</keyword>
<reference evidence="6 7" key="1">
    <citation type="submission" date="2024-03" db="EMBL/GenBank/DDBJ databases">
        <title>Chitinophaga caseinilytica sp. nov., a casein hydrolysing bacterium isolated from forest soil.</title>
        <authorList>
            <person name="Lee D.S."/>
            <person name="Han D.M."/>
            <person name="Baek J.H."/>
            <person name="Choi D.G."/>
            <person name="Jeon J.H."/>
            <person name="Jeon C.O."/>
        </authorList>
    </citation>
    <scope>NUCLEOTIDE SEQUENCE [LARGE SCALE GENOMIC DNA]</scope>
    <source>
        <strain evidence="6 7">KACC 19118</strain>
    </source>
</reference>
<dbReference type="InterPro" id="IPR036388">
    <property type="entry name" value="WH-like_DNA-bd_sf"/>
</dbReference>
<dbReference type="InterPro" id="IPR016032">
    <property type="entry name" value="Sig_transdc_resp-reg_C-effctor"/>
</dbReference>
<evidence type="ECO:0000256" key="2">
    <source>
        <dbReference type="ARBA" id="ARBA00023125"/>
    </source>
</evidence>
<dbReference type="InterPro" id="IPR000792">
    <property type="entry name" value="Tscrpt_reg_LuxR_C"/>
</dbReference>
<evidence type="ECO:0000259" key="5">
    <source>
        <dbReference type="PROSITE" id="PS50112"/>
    </source>
</evidence>
<dbReference type="InterPro" id="IPR035965">
    <property type="entry name" value="PAS-like_dom_sf"/>
</dbReference>